<dbReference type="GO" id="GO:0003700">
    <property type="term" value="F:DNA-binding transcription factor activity"/>
    <property type="evidence" value="ECO:0007669"/>
    <property type="project" value="InterPro"/>
</dbReference>
<evidence type="ECO:0000313" key="6">
    <source>
        <dbReference type="Proteomes" id="UP000324065"/>
    </source>
</evidence>
<dbReference type="SMART" id="SM00420">
    <property type="entry name" value="HTH_DEOR"/>
    <property type="match status" value="1"/>
</dbReference>
<reference evidence="5 6" key="1">
    <citation type="submission" date="2019-09" db="EMBL/GenBank/DDBJ databases">
        <title>Genome sequence of Roseospira marina, one of the more divergent members of the non-sulfur purple photosynthetic bacterial family, the Rhodospirillaceae.</title>
        <authorList>
            <person name="Meyer T."/>
            <person name="Kyndt J."/>
        </authorList>
    </citation>
    <scope>NUCLEOTIDE SEQUENCE [LARGE SCALE GENOMIC DNA]</scope>
    <source>
        <strain evidence="5 6">DSM 15113</strain>
    </source>
</reference>
<evidence type="ECO:0000313" key="5">
    <source>
        <dbReference type="EMBL" id="KAA5604258.1"/>
    </source>
</evidence>
<dbReference type="InterPro" id="IPR001034">
    <property type="entry name" value="DeoR_HTH"/>
</dbReference>
<name>A0A5M6I9A9_9PROT</name>
<dbReference type="InterPro" id="IPR036390">
    <property type="entry name" value="WH_DNA-bd_sf"/>
</dbReference>
<dbReference type="EMBL" id="VWPJ01000020">
    <property type="protein sequence ID" value="KAA5604258.1"/>
    <property type="molecule type" value="Genomic_DNA"/>
</dbReference>
<dbReference type="InterPro" id="IPR037171">
    <property type="entry name" value="NagB/RpiA_transferase-like"/>
</dbReference>
<dbReference type="Gene3D" id="3.40.50.1360">
    <property type="match status" value="1"/>
</dbReference>
<dbReference type="GO" id="GO:0003677">
    <property type="term" value="F:DNA binding"/>
    <property type="evidence" value="ECO:0007669"/>
    <property type="project" value="UniProtKB-KW"/>
</dbReference>
<dbReference type="PANTHER" id="PTHR30363">
    <property type="entry name" value="HTH-TYPE TRANSCRIPTIONAL REGULATOR SRLR-RELATED"/>
    <property type="match status" value="1"/>
</dbReference>
<organism evidence="5 6">
    <name type="scientific">Roseospira marina</name>
    <dbReference type="NCBI Taxonomy" id="140057"/>
    <lineage>
        <taxon>Bacteria</taxon>
        <taxon>Pseudomonadati</taxon>
        <taxon>Pseudomonadota</taxon>
        <taxon>Alphaproteobacteria</taxon>
        <taxon>Rhodospirillales</taxon>
        <taxon>Rhodospirillaceae</taxon>
        <taxon>Roseospira</taxon>
    </lineage>
</organism>
<feature type="domain" description="HTH deoR-type" evidence="4">
    <location>
        <begin position="3"/>
        <end position="58"/>
    </location>
</feature>
<dbReference type="PROSITE" id="PS51000">
    <property type="entry name" value="HTH_DEOR_2"/>
    <property type="match status" value="1"/>
</dbReference>
<dbReference type="Pfam" id="PF00455">
    <property type="entry name" value="DeoRC"/>
    <property type="match status" value="1"/>
</dbReference>
<dbReference type="PROSITE" id="PS00894">
    <property type="entry name" value="HTH_DEOR_1"/>
    <property type="match status" value="1"/>
</dbReference>
<dbReference type="InterPro" id="IPR014036">
    <property type="entry name" value="DeoR-like_C"/>
</dbReference>
<dbReference type="SUPFAM" id="SSF100950">
    <property type="entry name" value="NagB/RpiA/CoA transferase-like"/>
    <property type="match status" value="1"/>
</dbReference>
<keyword evidence="3" id="KW-0804">Transcription</keyword>
<evidence type="ECO:0000259" key="4">
    <source>
        <dbReference type="PROSITE" id="PS51000"/>
    </source>
</evidence>
<accession>A0A5M6I9A9</accession>
<dbReference type="Proteomes" id="UP000324065">
    <property type="component" value="Unassembled WGS sequence"/>
</dbReference>
<dbReference type="PANTHER" id="PTHR30363:SF58">
    <property type="entry name" value="REGULATORY PROTEIN, DEOR FAMILY"/>
    <property type="match status" value="1"/>
</dbReference>
<evidence type="ECO:0000256" key="3">
    <source>
        <dbReference type="ARBA" id="ARBA00023163"/>
    </source>
</evidence>
<gene>
    <name evidence="5" type="ORF">F1188_16960</name>
</gene>
<dbReference type="Pfam" id="PF08220">
    <property type="entry name" value="HTH_DeoR"/>
    <property type="match status" value="1"/>
</dbReference>
<evidence type="ECO:0000256" key="2">
    <source>
        <dbReference type="ARBA" id="ARBA00023125"/>
    </source>
</evidence>
<dbReference type="RefSeq" id="WP_150063635.1">
    <property type="nucleotide sequence ID" value="NZ_JACHII010000016.1"/>
</dbReference>
<sequence>MIPAERQHFILSHLANRGVMSIAELASQLDVSRMTVRRDIQHLEQAGRVMSVSGGVRLPERLALEPSHVVKAGIRQDEKARIGRVAASLVPENAVLYLDAGTTSLQIARNLTERRDLIAVTNDFEVASFLMRNALCQLYHTGGLVERENQSCVGEGAAEAIRRFNFDIAFVSASSWTINGLSTPAETKVPVKKAVVQSAARSILVCDSSKYGIVAPLNAIPLDLLDAVISDRGLSASVIDAIRARNVDVILAD</sequence>
<dbReference type="InterPro" id="IPR018356">
    <property type="entry name" value="Tscrpt_reg_HTH_DeoR_CS"/>
</dbReference>
<comment type="caution">
    <text evidence="5">The sequence shown here is derived from an EMBL/GenBank/DDBJ whole genome shotgun (WGS) entry which is preliminary data.</text>
</comment>
<dbReference type="AlphaFoldDB" id="A0A5M6I9A9"/>
<dbReference type="SMART" id="SM01134">
    <property type="entry name" value="DeoRC"/>
    <property type="match status" value="1"/>
</dbReference>
<proteinExistence type="predicted"/>
<dbReference type="InterPro" id="IPR050313">
    <property type="entry name" value="Carb_Metab_HTH_regulators"/>
</dbReference>
<evidence type="ECO:0000256" key="1">
    <source>
        <dbReference type="ARBA" id="ARBA00023015"/>
    </source>
</evidence>
<protein>
    <submittedName>
        <fullName evidence="5">DeoR/GlpR transcriptional regulator</fullName>
    </submittedName>
</protein>
<keyword evidence="6" id="KW-1185">Reference proteome</keyword>
<dbReference type="OrthoDB" id="5685843at2"/>
<dbReference type="PRINTS" id="PR00037">
    <property type="entry name" value="HTHLACR"/>
</dbReference>
<keyword evidence="1" id="KW-0805">Transcription regulation</keyword>
<dbReference type="Gene3D" id="1.10.10.10">
    <property type="entry name" value="Winged helix-like DNA-binding domain superfamily/Winged helix DNA-binding domain"/>
    <property type="match status" value="1"/>
</dbReference>
<dbReference type="SUPFAM" id="SSF46785">
    <property type="entry name" value="Winged helix' DNA-binding domain"/>
    <property type="match status" value="1"/>
</dbReference>
<keyword evidence="2" id="KW-0238">DNA-binding</keyword>
<dbReference type="InterPro" id="IPR036388">
    <property type="entry name" value="WH-like_DNA-bd_sf"/>
</dbReference>